<gene>
    <name evidence="2" type="ORF">HK15_01145</name>
</gene>
<sequence length="225" mass="24819">MSDVKNTVSNTRSPRKGDAAGSVSPARARQFHETEQRMKALAAPTLADVLRLAPNDDRMEKIRRVFAFDGGDPDELTGLGDSAVRGQYEALRPILVSHYRGEEDFRGLKMHLDRIVDAAVRSAYGAANFFESRRQIAKDAKDAWKNEHRDEDRLGVDARENRSDVLVRIAAEHGAKAYALACIASGACAAYAELMGEEWEPYQSRANRRTLTEEAAAALDDAIGI</sequence>
<reference evidence="2 3" key="1">
    <citation type="submission" date="2014-06" db="EMBL/GenBank/DDBJ databases">
        <authorList>
            <person name="Ju J."/>
            <person name="Zhang J."/>
        </authorList>
    </citation>
    <scope>NUCLEOTIDE SEQUENCE [LARGE SCALE GENOMIC DNA]</scope>
    <source>
        <strain evidence="2">DmW_048</strain>
    </source>
</reference>
<dbReference type="EMBL" id="JOOY01000112">
    <property type="protein sequence ID" value="OUI97761.1"/>
    <property type="molecule type" value="Genomic_DNA"/>
</dbReference>
<comment type="caution">
    <text evidence="2">The sequence shown here is derived from an EMBL/GenBank/DDBJ whole genome shotgun (WGS) entry which is preliminary data.</text>
</comment>
<name>A0A252C7W1_9PROT</name>
<dbReference type="Proteomes" id="UP000194999">
    <property type="component" value="Unassembled WGS sequence"/>
</dbReference>
<evidence type="ECO:0000313" key="2">
    <source>
        <dbReference type="EMBL" id="OUI97761.1"/>
    </source>
</evidence>
<feature type="region of interest" description="Disordered" evidence="1">
    <location>
        <begin position="1"/>
        <end position="35"/>
    </location>
</feature>
<organism evidence="2 3">
    <name type="scientific">Acetobacter orientalis</name>
    <dbReference type="NCBI Taxonomy" id="146474"/>
    <lineage>
        <taxon>Bacteria</taxon>
        <taxon>Pseudomonadati</taxon>
        <taxon>Pseudomonadota</taxon>
        <taxon>Alphaproteobacteria</taxon>
        <taxon>Acetobacterales</taxon>
        <taxon>Acetobacteraceae</taxon>
        <taxon>Acetobacter</taxon>
    </lineage>
</organism>
<proteinExistence type="predicted"/>
<evidence type="ECO:0000313" key="3">
    <source>
        <dbReference type="Proteomes" id="UP000194999"/>
    </source>
</evidence>
<protein>
    <submittedName>
        <fullName evidence="2">Uncharacterized protein</fullName>
    </submittedName>
</protein>
<dbReference type="AlphaFoldDB" id="A0A252C7W1"/>
<feature type="compositionally biased region" description="Polar residues" evidence="1">
    <location>
        <begin position="1"/>
        <end position="12"/>
    </location>
</feature>
<dbReference type="RefSeq" id="WP_086657422.1">
    <property type="nucleotide sequence ID" value="NZ_JBDNYG010000005.1"/>
</dbReference>
<evidence type="ECO:0000256" key="1">
    <source>
        <dbReference type="SAM" id="MobiDB-lite"/>
    </source>
</evidence>
<accession>A0A252C7W1</accession>